<keyword evidence="12" id="KW-1185">Reference proteome</keyword>
<sequence>MISVNYIYQAREKIKPFIVKTPLIRLQNLDEYAGCEVYAKLENMQNTKAFKLRGAMNKILSLTDEEKEAGIICSSSGNHGQAVSYASKLLGIKATIVIPETAPSFKVEAIRQHGAATEFCTVDDRFIVTKQLAEKHGYTIVPPFEDDLVMAGQGTVGLEIMDENIPFDHVLVPASGGGLIGGVSTAMKESGFKGRVIGVEPERLPRYTKSLAAGEPVQLESQKTIADALVVNRPGTLNFEVVQKHGDDFLSVSDETMLKAQKMMLMEGKILAEVSSAIGLGALLDKKLDVKEDDKVCLVVSGGNLGFEQLEMLKDIEY</sequence>
<evidence type="ECO:0000259" key="10">
    <source>
        <dbReference type="Pfam" id="PF00291"/>
    </source>
</evidence>
<comment type="similarity">
    <text evidence="4">Belongs to the serine/threonine dehydratase family.</text>
</comment>
<dbReference type="Proteomes" id="UP000199008">
    <property type="component" value="Unassembled WGS sequence"/>
</dbReference>
<feature type="domain" description="Tryptophan synthase beta chain-like PALP" evidence="10">
    <location>
        <begin position="15"/>
        <end position="302"/>
    </location>
</feature>
<keyword evidence="7" id="KW-0456">Lyase</keyword>
<dbReference type="InterPro" id="IPR036052">
    <property type="entry name" value="TrpB-like_PALP_sf"/>
</dbReference>
<dbReference type="OrthoDB" id="9811476at2"/>
<dbReference type="GO" id="GO:0006567">
    <property type="term" value="P:L-threonine catabolic process"/>
    <property type="evidence" value="ECO:0007669"/>
    <property type="project" value="TreeGrafter"/>
</dbReference>
<dbReference type="GO" id="GO:0006565">
    <property type="term" value="P:L-serine catabolic process"/>
    <property type="evidence" value="ECO:0007669"/>
    <property type="project" value="TreeGrafter"/>
</dbReference>
<evidence type="ECO:0000256" key="5">
    <source>
        <dbReference type="ARBA" id="ARBA00012096"/>
    </source>
</evidence>
<evidence type="ECO:0000256" key="9">
    <source>
        <dbReference type="ARBA" id="ARBA00031427"/>
    </source>
</evidence>
<dbReference type="GO" id="GO:0003941">
    <property type="term" value="F:L-serine ammonia-lyase activity"/>
    <property type="evidence" value="ECO:0007669"/>
    <property type="project" value="TreeGrafter"/>
</dbReference>
<evidence type="ECO:0000313" key="12">
    <source>
        <dbReference type="Proteomes" id="UP000199008"/>
    </source>
</evidence>
<evidence type="ECO:0000256" key="3">
    <source>
        <dbReference type="ARBA" id="ARBA00008639"/>
    </source>
</evidence>
<dbReference type="EC" id="4.3.1.19" evidence="5"/>
<gene>
    <name evidence="11" type="ORF">SAMN05216216_1205</name>
</gene>
<dbReference type="CDD" id="cd01562">
    <property type="entry name" value="Thr-dehyd"/>
    <property type="match status" value="1"/>
</dbReference>
<organism evidence="11 12">
    <name type="scientific">Lacicoccus qingdaonensis</name>
    <dbReference type="NCBI Taxonomy" id="576118"/>
    <lineage>
        <taxon>Bacteria</taxon>
        <taxon>Bacillati</taxon>
        <taxon>Bacillota</taxon>
        <taxon>Bacilli</taxon>
        <taxon>Bacillales</taxon>
        <taxon>Salinicoccaceae</taxon>
        <taxon>Lacicoccus</taxon>
    </lineage>
</organism>
<comment type="catalytic activity">
    <reaction evidence="1">
        <text>L-threonine = 2-oxobutanoate + NH4(+)</text>
        <dbReference type="Rhea" id="RHEA:22108"/>
        <dbReference type="ChEBI" id="CHEBI:16763"/>
        <dbReference type="ChEBI" id="CHEBI:28938"/>
        <dbReference type="ChEBI" id="CHEBI:57926"/>
        <dbReference type="EC" id="4.3.1.19"/>
    </reaction>
</comment>
<evidence type="ECO:0000256" key="1">
    <source>
        <dbReference type="ARBA" id="ARBA00001274"/>
    </source>
</evidence>
<dbReference type="GO" id="GO:0016846">
    <property type="term" value="F:carbon-sulfur lyase activity"/>
    <property type="evidence" value="ECO:0007669"/>
    <property type="project" value="UniProtKB-ARBA"/>
</dbReference>
<evidence type="ECO:0000256" key="7">
    <source>
        <dbReference type="ARBA" id="ARBA00023239"/>
    </source>
</evidence>
<evidence type="ECO:0000256" key="6">
    <source>
        <dbReference type="ARBA" id="ARBA00022898"/>
    </source>
</evidence>
<evidence type="ECO:0000313" key="11">
    <source>
        <dbReference type="EMBL" id="SDL06608.1"/>
    </source>
</evidence>
<dbReference type="PANTHER" id="PTHR48078:SF19">
    <property type="entry name" value="ACT DOMAIN-CONTAINING PROTEIN"/>
    <property type="match status" value="1"/>
</dbReference>
<dbReference type="Gene3D" id="3.40.50.1100">
    <property type="match status" value="2"/>
</dbReference>
<evidence type="ECO:0000256" key="4">
    <source>
        <dbReference type="ARBA" id="ARBA00010869"/>
    </source>
</evidence>
<dbReference type="InterPro" id="IPR001926">
    <property type="entry name" value="TrpB-like_PALP"/>
</dbReference>
<dbReference type="InterPro" id="IPR050147">
    <property type="entry name" value="Ser/Thr_Dehydratase"/>
</dbReference>
<dbReference type="AlphaFoldDB" id="A0A1G9H0Y5"/>
<comment type="function">
    <text evidence="8">Catalyzes the anaerobic formation of alpha-ketobutyrate and ammonia from threonine in a two-step reaction. The first step involved a dehydration of threonine and a production of enamine intermediates (aminocrotonate), which tautomerizes to its imine form (iminobutyrate). Both intermediates are unstable and short-lived. The second step is the nonenzymatic hydrolysis of the enamine/imine intermediates to form 2-ketobutyrate and free ammonia. In the low water environment of the cell, the second step is accelerated by RidA.</text>
</comment>
<dbReference type="PIRSF" id="PIRSF006278">
    <property type="entry name" value="ACCD_DCysDesulf"/>
    <property type="match status" value="1"/>
</dbReference>
<dbReference type="EMBL" id="FNFY01000020">
    <property type="protein sequence ID" value="SDL06608.1"/>
    <property type="molecule type" value="Genomic_DNA"/>
</dbReference>
<comment type="similarity">
    <text evidence="3">Belongs to the ACC deaminase/D-cysteine desulfhydrase family.</text>
</comment>
<comment type="cofactor">
    <cofactor evidence="2">
        <name>pyridoxal 5'-phosphate</name>
        <dbReference type="ChEBI" id="CHEBI:597326"/>
    </cofactor>
</comment>
<dbReference type="PANTHER" id="PTHR48078">
    <property type="entry name" value="THREONINE DEHYDRATASE, MITOCHONDRIAL-RELATED"/>
    <property type="match status" value="1"/>
</dbReference>
<accession>A0A1G9H0Y5</accession>
<name>A0A1G9H0Y5_9BACL</name>
<dbReference type="InterPro" id="IPR027278">
    <property type="entry name" value="ACCD_DCysDesulf"/>
</dbReference>
<evidence type="ECO:0000256" key="2">
    <source>
        <dbReference type="ARBA" id="ARBA00001933"/>
    </source>
</evidence>
<dbReference type="FunFam" id="3.40.50.1100:FF:000005">
    <property type="entry name" value="Threonine dehydratase catabolic"/>
    <property type="match status" value="1"/>
</dbReference>
<protein>
    <recommendedName>
        <fullName evidence="5">threonine ammonia-lyase</fullName>
        <ecNumber evidence="5">4.3.1.19</ecNumber>
    </recommendedName>
    <alternativeName>
        <fullName evidence="9">Threonine deaminase</fullName>
    </alternativeName>
</protein>
<reference evidence="12" key="1">
    <citation type="submission" date="2016-10" db="EMBL/GenBank/DDBJ databases">
        <authorList>
            <person name="Varghese N."/>
            <person name="Submissions S."/>
        </authorList>
    </citation>
    <scope>NUCLEOTIDE SEQUENCE [LARGE SCALE GENOMIC DNA]</scope>
    <source>
        <strain evidence="12">CGMCC 1.8895</strain>
    </source>
</reference>
<dbReference type="RefSeq" id="WP_092987210.1">
    <property type="nucleotide sequence ID" value="NZ_FNFY01000020.1"/>
</dbReference>
<keyword evidence="6" id="KW-0663">Pyridoxal phosphate</keyword>
<dbReference type="Pfam" id="PF00291">
    <property type="entry name" value="PALP"/>
    <property type="match status" value="1"/>
</dbReference>
<evidence type="ECO:0000256" key="8">
    <source>
        <dbReference type="ARBA" id="ARBA00025527"/>
    </source>
</evidence>
<proteinExistence type="inferred from homology"/>
<dbReference type="GO" id="GO:0009097">
    <property type="term" value="P:isoleucine biosynthetic process"/>
    <property type="evidence" value="ECO:0007669"/>
    <property type="project" value="TreeGrafter"/>
</dbReference>
<dbReference type="GO" id="GO:0004794">
    <property type="term" value="F:threonine deaminase activity"/>
    <property type="evidence" value="ECO:0007669"/>
    <property type="project" value="UniProtKB-EC"/>
</dbReference>
<dbReference type="SUPFAM" id="SSF53686">
    <property type="entry name" value="Tryptophan synthase beta subunit-like PLP-dependent enzymes"/>
    <property type="match status" value="1"/>
</dbReference>
<dbReference type="STRING" id="576118.SAMN05216216_1205"/>